<reference evidence="1" key="1">
    <citation type="submission" date="2019-02" db="EMBL/GenBank/DDBJ databases">
        <authorList>
            <person name="Gruber-Vodicka R. H."/>
            <person name="Seah K. B. B."/>
        </authorList>
    </citation>
    <scope>NUCLEOTIDE SEQUENCE</scope>
    <source>
        <strain evidence="1">BECK_BZ165</strain>
    </source>
</reference>
<organism evidence="1">
    <name type="scientific">Candidatus Kentrum sp. FM</name>
    <dbReference type="NCBI Taxonomy" id="2126340"/>
    <lineage>
        <taxon>Bacteria</taxon>
        <taxon>Pseudomonadati</taxon>
        <taxon>Pseudomonadota</taxon>
        <taxon>Gammaproteobacteria</taxon>
        <taxon>Candidatus Kentrum</taxon>
    </lineage>
</organism>
<accession>A0A450TZK1</accession>
<proteinExistence type="predicted"/>
<sequence>MYAFHAAISIRYWFAIDIAIRYRYRSYPAFPIARGPRSPVAARCAYYYPSISCFLCTFPQALNPTGGRGDSEPLENRSNPLRLGRSLALPERSRFGFGRTQAALRYSWKNPMMADTDRSCCSSTPSHNGRRTSRSARSVVTGNFPWARPTRCPWGAVCRGT</sequence>
<name>A0A450TZK1_9GAMM</name>
<gene>
    <name evidence="1" type="ORF">BECKFM1743C_GA0114222_108413</name>
</gene>
<evidence type="ECO:0000313" key="1">
    <source>
        <dbReference type="EMBL" id="VFJ75405.1"/>
    </source>
</evidence>
<dbReference type="AlphaFoldDB" id="A0A450TZK1"/>
<dbReference type="EMBL" id="CAADFA010000841">
    <property type="protein sequence ID" value="VFJ75405.1"/>
    <property type="molecule type" value="Genomic_DNA"/>
</dbReference>
<protein>
    <submittedName>
        <fullName evidence="1">Uncharacterized protein</fullName>
    </submittedName>
</protein>